<evidence type="ECO:0000259" key="7">
    <source>
        <dbReference type="PROSITE" id="PS50221"/>
    </source>
</evidence>
<dbReference type="InterPro" id="IPR000832">
    <property type="entry name" value="GPCR_2_secretin-like"/>
</dbReference>
<feature type="transmembrane region" description="Helical" evidence="6">
    <location>
        <begin position="927"/>
        <end position="949"/>
    </location>
</feature>
<keyword evidence="5" id="KW-1015">Disulfide bond</keyword>
<dbReference type="PANTHER" id="PTHR47767:SF1">
    <property type="entry name" value="ADHESION G PROTEIN-COUPLED RECEPTOR G7"/>
    <property type="match status" value="1"/>
</dbReference>
<evidence type="ECO:0000256" key="6">
    <source>
        <dbReference type="SAM" id="Phobius"/>
    </source>
</evidence>
<dbReference type="SMART" id="SM00303">
    <property type="entry name" value="GPS"/>
    <property type="match status" value="1"/>
</dbReference>
<comment type="caution">
    <text evidence="9">The sequence shown here is derived from an EMBL/GenBank/DDBJ whole genome shotgun (WGS) entry which is preliminary data.</text>
</comment>
<keyword evidence="3 6" id="KW-1133">Transmembrane helix</keyword>
<feature type="transmembrane region" description="Helical" evidence="6">
    <location>
        <begin position="970"/>
        <end position="988"/>
    </location>
</feature>
<evidence type="ECO:0000256" key="1">
    <source>
        <dbReference type="ARBA" id="ARBA00004141"/>
    </source>
</evidence>
<dbReference type="InterPro" id="IPR017981">
    <property type="entry name" value="GPCR_2-like_7TM"/>
</dbReference>
<dbReference type="InterPro" id="IPR057244">
    <property type="entry name" value="GAIN_B"/>
</dbReference>
<feature type="domain" description="G-protein coupled receptors family 2 profile 2" evidence="8">
    <location>
        <begin position="847"/>
        <end position="1107"/>
    </location>
</feature>
<keyword evidence="2 6" id="KW-0812">Transmembrane</keyword>
<dbReference type="GO" id="GO:0007166">
    <property type="term" value="P:cell surface receptor signaling pathway"/>
    <property type="evidence" value="ECO:0007669"/>
    <property type="project" value="InterPro"/>
</dbReference>
<feature type="transmembrane region" description="Helical" evidence="6">
    <location>
        <begin position="1084"/>
        <end position="1105"/>
    </location>
</feature>
<keyword evidence="4 6" id="KW-0472">Membrane</keyword>
<gene>
    <name evidence="9" type="ORF">O3G_MSEX013198</name>
</gene>
<evidence type="ECO:0000259" key="8">
    <source>
        <dbReference type="PROSITE" id="PS50261"/>
    </source>
</evidence>
<evidence type="ECO:0000256" key="3">
    <source>
        <dbReference type="ARBA" id="ARBA00022989"/>
    </source>
</evidence>
<reference evidence="9" key="2">
    <citation type="submission" date="2020-12" db="EMBL/GenBank/DDBJ databases">
        <authorList>
            <person name="Kanost M."/>
        </authorList>
    </citation>
    <scope>NUCLEOTIDE SEQUENCE</scope>
</reference>
<sequence>MKTLIASNTSRYFWLPGRRQKPYNPVVWYIPGPNWGRYVLANNYLKMQTLFLQNCLLLDVEQRLLLTESCNNIYPSLCLYINDMHQPSKCPKGYYSFRFKSNHGTCFGIETSDSVEGSSFDEFIEKKCRKPMSDDSYDALSRFIFKKIAEKYELPDDQWCWFKLSKSNSMEYDFENITSVANKLLTHVEGAINNAGTLGLLSKMRNLSCMACETDVIYGDTQLVFEYDEKEIKFYLTVYSPSGLWKYNDNDKGVRCFSNAKGFAKRVDVSEAPIFGPKVRKDKNSSFGNAEKIVYAVNLVTDHSAEYWCEGHTKNLSLLSTGRLTVNPRGNEVHVFSLVIKYEIGSEFDDAYVPNMTYLLATLTEILHAQRVLFMDILVFTMNDMLVVLHVHVPLNNPTENETCAIQTTLNFLKETLELELPKYNSTFVNISSSLYCLPTTSIDFINLNWDLTPIGQVATPRQFCLQSNGLPVTRQCQGSFLLGSLWGDVEGTCDINFRPSTTTTFLYNIVSGQAPNNYTTNFLTDGLSFVLEDLNIIIPADIYYLSMSLQQILHYVQENETSVELGDIENIAWAMDRMLVLDNNDLRLAQTLNSTNILLNSVNEIIEILAHKNITNKEECHDNIVPDESYQLIVKPKFIVQVSFPKFNNITGIAIYNKGSNETFNDMIIKPLYLNTTIEDVLFIKNLEIATWIPNDVLDNLKVSENQSDSVAARNNSDDFHIIINIFHNDAVFQELGINKHVVKGRVIGVTIPGYISNFEYSVPLLFRDLNYINNESFCGYWDFKTRLSSHIPGTWKNQGCYIVKNVNNVTICECYHLTHFGHLLIIPGLNNNHRYDNGTNHNRALNIITLVGSFLSLVGIAGIWITALMFSNWRKKASTKVLLQLSTAIALPLLFIITFSLDYSIFINKKGMYVVANNKRHICVILGALLHYSILSSFMWMLITAILQFVRYVRVLGVRRPSKYMIKFALIGWGIPLLPVIIILAINTDNYIPSPSVSTKICYPNGIYAILGILVPVSIILCVNVTLFVLVLHSISRKPEEKMQSTDMDLIAAQLRLSIFLFFLLGLTWVFGILSFTNNLLWSYLFCLSSTLQGFVLFVYFIICDPATRNLWVTLVTPQDRSSSSRNSITSYSTT</sequence>
<feature type="transmembrane region" description="Helical" evidence="6">
    <location>
        <begin position="1008"/>
        <end position="1034"/>
    </location>
</feature>
<name>A0A922CXN7_MANSE</name>
<dbReference type="PROSITE" id="PS50221">
    <property type="entry name" value="GAIN_B"/>
    <property type="match status" value="1"/>
</dbReference>
<evidence type="ECO:0000313" key="9">
    <source>
        <dbReference type="EMBL" id="KAG6462334.1"/>
    </source>
</evidence>
<evidence type="ECO:0000256" key="5">
    <source>
        <dbReference type="ARBA" id="ARBA00023157"/>
    </source>
</evidence>
<feature type="transmembrane region" description="Helical" evidence="6">
    <location>
        <begin position="1055"/>
        <end position="1078"/>
    </location>
</feature>
<dbReference type="CDD" id="cd15040">
    <property type="entry name" value="7tmB2_Adhesion"/>
    <property type="match status" value="1"/>
</dbReference>
<comment type="subcellular location">
    <subcellularLocation>
        <location evidence="1">Membrane</location>
        <topology evidence="1">Multi-pass membrane protein</topology>
    </subcellularLocation>
</comment>
<dbReference type="InterPro" id="IPR053066">
    <property type="entry name" value="ADGR_G7"/>
</dbReference>
<dbReference type="EMBL" id="JH668833">
    <property type="protein sequence ID" value="KAG6462334.1"/>
    <property type="molecule type" value="Genomic_DNA"/>
</dbReference>
<dbReference type="Pfam" id="PF00002">
    <property type="entry name" value="7tm_2"/>
    <property type="match status" value="1"/>
</dbReference>
<dbReference type="AlphaFoldDB" id="A0A922CXN7"/>
<evidence type="ECO:0000256" key="2">
    <source>
        <dbReference type="ARBA" id="ARBA00022692"/>
    </source>
</evidence>
<dbReference type="PANTHER" id="PTHR47767">
    <property type="entry name" value="ADHESION G PROTEIN-COUPLED RECEPTOR G7"/>
    <property type="match status" value="1"/>
</dbReference>
<feature type="domain" description="GAIN-B" evidence="7">
    <location>
        <begin position="673"/>
        <end position="832"/>
    </location>
</feature>
<reference evidence="9" key="1">
    <citation type="journal article" date="2016" name="Insect Biochem. Mol. Biol.">
        <title>Multifaceted biological insights from a draft genome sequence of the tobacco hornworm moth, Manduca sexta.</title>
        <authorList>
            <person name="Kanost M.R."/>
            <person name="Arrese E.L."/>
            <person name="Cao X."/>
            <person name="Chen Y.R."/>
            <person name="Chellapilla S."/>
            <person name="Goldsmith M.R."/>
            <person name="Grosse-Wilde E."/>
            <person name="Heckel D.G."/>
            <person name="Herndon N."/>
            <person name="Jiang H."/>
            <person name="Papanicolaou A."/>
            <person name="Qu J."/>
            <person name="Soulages J.L."/>
            <person name="Vogel H."/>
            <person name="Walters J."/>
            <person name="Waterhouse R.M."/>
            <person name="Ahn S.J."/>
            <person name="Almeida F.C."/>
            <person name="An C."/>
            <person name="Aqrawi P."/>
            <person name="Bretschneider A."/>
            <person name="Bryant W.B."/>
            <person name="Bucks S."/>
            <person name="Chao H."/>
            <person name="Chevignon G."/>
            <person name="Christen J.M."/>
            <person name="Clarke D.F."/>
            <person name="Dittmer N.T."/>
            <person name="Ferguson L.C.F."/>
            <person name="Garavelou S."/>
            <person name="Gordon K.H.J."/>
            <person name="Gunaratna R.T."/>
            <person name="Han Y."/>
            <person name="Hauser F."/>
            <person name="He Y."/>
            <person name="Heidel-Fischer H."/>
            <person name="Hirsh A."/>
            <person name="Hu Y."/>
            <person name="Jiang H."/>
            <person name="Kalra D."/>
            <person name="Klinner C."/>
            <person name="Konig C."/>
            <person name="Kovar C."/>
            <person name="Kroll A.R."/>
            <person name="Kuwar S.S."/>
            <person name="Lee S.L."/>
            <person name="Lehman R."/>
            <person name="Li K."/>
            <person name="Li Z."/>
            <person name="Liang H."/>
            <person name="Lovelace S."/>
            <person name="Lu Z."/>
            <person name="Mansfield J.H."/>
            <person name="McCulloch K.J."/>
            <person name="Mathew T."/>
            <person name="Morton B."/>
            <person name="Muzny D.M."/>
            <person name="Neunemann D."/>
            <person name="Ongeri F."/>
            <person name="Pauchet Y."/>
            <person name="Pu L.L."/>
            <person name="Pyrousis I."/>
            <person name="Rao X.J."/>
            <person name="Redding A."/>
            <person name="Roesel C."/>
            <person name="Sanchez-Gracia A."/>
            <person name="Schaack S."/>
            <person name="Shukla A."/>
            <person name="Tetreau G."/>
            <person name="Wang Y."/>
            <person name="Xiong G.H."/>
            <person name="Traut W."/>
            <person name="Walsh T.K."/>
            <person name="Worley K.C."/>
            <person name="Wu D."/>
            <person name="Wu W."/>
            <person name="Wu Y.Q."/>
            <person name="Zhang X."/>
            <person name="Zou Z."/>
            <person name="Zucker H."/>
            <person name="Briscoe A.D."/>
            <person name="Burmester T."/>
            <person name="Clem R.J."/>
            <person name="Feyereisen R."/>
            <person name="Grimmelikhuijzen C.J.P."/>
            <person name="Hamodrakas S.J."/>
            <person name="Hansson B.S."/>
            <person name="Huguet E."/>
            <person name="Jermiin L.S."/>
            <person name="Lan Q."/>
            <person name="Lehman H.K."/>
            <person name="Lorenzen M."/>
            <person name="Merzendorfer H."/>
            <person name="Michalopoulos I."/>
            <person name="Morton D.B."/>
            <person name="Muthukrishnan S."/>
            <person name="Oakeshott J.G."/>
            <person name="Palmer W."/>
            <person name="Park Y."/>
            <person name="Passarelli A.L."/>
            <person name="Rozas J."/>
            <person name="Schwartz L.M."/>
            <person name="Smith W."/>
            <person name="Southgate A."/>
            <person name="Vilcinskas A."/>
            <person name="Vogt R."/>
            <person name="Wang P."/>
            <person name="Werren J."/>
            <person name="Yu X.Q."/>
            <person name="Zhou J.J."/>
            <person name="Brown S.J."/>
            <person name="Scherer S.E."/>
            <person name="Richards S."/>
            <person name="Blissard G.W."/>
        </authorList>
    </citation>
    <scope>NUCLEOTIDE SEQUENCE</scope>
</reference>
<accession>A0A922CXN7</accession>
<dbReference type="PROSITE" id="PS50261">
    <property type="entry name" value="G_PROTEIN_RECEP_F2_4"/>
    <property type="match status" value="1"/>
</dbReference>
<dbReference type="Proteomes" id="UP000791440">
    <property type="component" value="Unassembled WGS sequence"/>
</dbReference>
<protein>
    <submittedName>
        <fullName evidence="9">Uncharacterized protein</fullName>
    </submittedName>
</protein>
<keyword evidence="10" id="KW-1185">Reference proteome</keyword>
<evidence type="ECO:0000256" key="4">
    <source>
        <dbReference type="ARBA" id="ARBA00023136"/>
    </source>
</evidence>
<dbReference type="GO" id="GO:0016020">
    <property type="term" value="C:membrane"/>
    <property type="evidence" value="ECO:0007669"/>
    <property type="project" value="UniProtKB-SubCell"/>
</dbReference>
<dbReference type="InterPro" id="IPR000203">
    <property type="entry name" value="GPS"/>
</dbReference>
<organism evidence="9 10">
    <name type="scientific">Manduca sexta</name>
    <name type="common">Tobacco hawkmoth</name>
    <name type="synonym">Tobacco hornworm</name>
    <dbReference type="NCBI Taxonomy" id="7130"/>
    <lineage>
        <taxon>Eukaryota</taxon>
        <taxon>Metazoa</taxon>
        <taxon>Ecdysozoa</taxon>
        <taxon>Arthropoda</taxon>
        <taxon>Hexapoda</taxon>
        <taxon>Insecta</taxon>
        <taxon>Pterygota</taxon>
        <taxon>Neoptera</taxon>
        <taxon>Endopterygota</taxon>
        <taxon>Lepidoptera</taxon>
        <taxon>Glossata</taxon>
        <taxon>Ditrysia</taxon>
        <taxon>Bombycoidea</taxon>
        <taxon>Sphingidae</taxon>
        <taxon>Sphinginae</taxon>
        <taxon>Sphingini</taxon>
        <taxon>Manduca</taxon>
    </lineage>
</organism>
<feature type="transmembrane region" description="Helical" evidence="6">
    <location>
        <begin position="849"/>
        <end position="872"/>
    </location>
</feature>
<evidence type="ECO:0000313" key="10">
    <source>
        <dbReference type="Proteomes" id="UP000791440"/>
    </source>
</evidence>
<proteinExistence type="predicted"/>
<dbReference type="GO" id="GO:0004930">
    <property type="term" value="F:G protein-coupled receptor activity"/>
    <property type="evidence" value="ECO:0007669"/>
    <property type="project" value="InterPro"/>
</dbReference>
<feature type="transmembrane region" description="Helical" evidence="6">
    <location>
        <begin position="884"/>
        <end position="907"/>
    </location>
</feature>
<dbReference type="Pfam" id="PF01825">
    <property type="entry name" value="GPS"/>
    <property type="match status" value="1"/>
</dbReference>